<dbReference type="HOGENOM" id="CLU_322635_0_0_1"/>
<accession>A0A0C9Y9F1</accession>
<proteinExistence type="predicted"/>
<evidence type="ECO:0000313" key="2">
    <source>
        <dbReference type="Proteomes" id="UP000054018"/>
    </source>
</evidence>
<protein>
    <submittedName>
        <fullName evidence="1">Unplaced genomic scaffold scaffold_307, whole genome shotgun sequence</fullName>
    </submittedName>
</protein>
<reference evidence="1 2" key="1">
    <citation type="submission" date="2014-04" db="EMBL/GenBank/DDBJ databases">
        <authorList>
            <consortium name="DOE Joint Genome Institute"/>
            <person name="Kuo A."/>
            <person name="Kohler A."/>
            <person name="Costa M.D."/>
            <person name="Nagy L.G."/>
            <person name="Floudas D."/>
            <person name="Copeland A."/>
            <person name="Barry K.W."/>
            <person name="Cichocki N."/>
            <person name="Veneault-Fourrey C."/>
            <person name="LaButti K."/>
            <person name="Lindquist E.A."/>
            <person name="Lipzen A."/>
            <person name="Lundell T."/>
            <person name="Morin E."/>
            <person name="Murat C."/>
            <person name="Sun H."/>
            <person name="Tunlid A."/>
            <person name="Henrissat B."/>
            <person name="Grigoriev I.V."/>
            <person name="Hibbett D.S."/>
            <person name="Martin F."/>
            <person name="Nordberg H.P."/>
            <person name="Cantor M.N."/>
            <person name="Hua S.X."/>
        </authorList>
    </citation>
    <scope>NUCLEOTIDE SEQUENCE [LARGE SCALE GENOMIC DNA]</scope>
    <source>
        <strain evidence="1 2">441</strain>
    </source>
</reference>
<sequence length="872" mass="98782">MKDSPQDVYAKHLPYDYGYPLRGPEPMSGLPETYQDDGLQIGDVGIVDKNGQFDVLFNICKGSDNCLHDRRGVPENFQPTREGEVNHRDNAIPPGPIYSHGMTQILNPTEHCVDYQFHSSGRAGAILILPHGATSAELLSPEQFRKVAMKNALDWYEFAKKCYDDPHLDRSLYLITGFYKAPFWSLGSFNEHKDDTGTIEARRDDANPNVYLLKFSFYADWRCCRGDAGQSVNQTVFIVGFKITFNSWLPDPVVLSVKETETTWSKLVRLLKACFHRLYHFSGGYGQYAAMDVEHRPELSQPFHPSDIINRFLLSKNPNFKVAITHDNQWMDMMKGGLTDEDLLHEDRLETFLAPRYTISVDSGSENTTVFLQGKTRGAAEAVSSVVDPCDSSPGFEFSPPPTPPLDNPWIVITRIRAQHIHSGFKRMPVGFYVLVQTDGDQRRTQNKSVRLNDSSIEWEDVILLPSKASGEVRFTVYASFELEPMLGNGEVLYTSEAPVEELVSGTYLVLFSPGELGTAAPPSLLITLGRRYSNPAVVSSGDDSNQLDSEESSVIIRETNLGQEALLRYYNEYRREELENAVQHFECARRDCPLTHRFRAVVLVNLAKAMFISYRANPIGTNLNESIQLYRQALNLRGPGHPDRAATLLQLAQALLFCCETKDYAEPVAREIYELISQSQEFSQYSHESQAANLVLETLERCSVVYHGHFVGLDKFVRQLEDSTRVPPDGYFDIPQRLTNLSTMLWIRYQQRRNLSDLNRSLDLNERALQLLPACDPNRLPVLKTRSTALWELFEMDGDLSHLTALIVLDEEALRLIPDGHPERSYWVNNYKGHLAEMLECFGNAAVEAREYEEAIAQYFRAVTVLQSAHS</sequence>
<dbReference type="InterPro" id="IPR011990">
    <property type="entry name" value="TPR-like_helical_dom_sf"/>
</dbReference>
<organism evidence="1 2">
    <name type="scientific">Pisolithus microcarpus 441</name>
    <dbReference type="NCBI Taxonomy" id="765257"/>
    <lineage>
        <taxon>Eukaryota</taxon>
        <taxon>Fungi</taxon>
        <taxon>Dikarya</taxon>
        <taxon>Basidiomycota</taxon>
        <taxon>Agaricomycotina</taxon>
        <taxon>Agaricomycetes</taxon>
        <taxon>Agaricomycetidae</taxon>
        <taxon>Boletales</taxon>
        <taxon>Sclerodermatineae</taxon>
        <taxon>Pisolithaceae</taxon>
        <taxon>Pisolithus</taxon>
    </lineage>
</organism>
<dbReference type="EMBL" id="KN833991">
    <property type="protein sequence ID" value="KIK13496.1"/>
    <property type="molecule type" value="Genomic_DNA"/>
</dbReference>
<gene>
    <name evidence="1" type="ORF">PISMIDRAFT_688633</name>
</gene>
<dbReference type="Proteomes" id="UP000054018">
    <property type="component" value="Unassembled WGS sequence"/>
</dbReference>
<dbReference type="Gene3D" id="1.25.40.10">
    <property type="entry name" value="Tetratricopeptide repeat domain"/>
    <property type="match status" value="1"/>
</dbReference>
<name>A0A0C9Y9F1_9AGAM</name>
<evidence type="ECO:0000313" key="1">
    <source>
        <dbReference type="EMBL" id="KIK13496.1"/>
    </source>
</evidence>
<keyword evidence="2" id="KW-1185">Reference proteome</keyword>
<dbReference type="AlphaFoldDB" id="A0A0C9Y9F1"/>
<dbReference type="OrthoDB" id="2682992at2759"/>
<reference evidence="2" key="2">
    <citation type="submission" date="2015-01" db="EMBL/GenBank/DDBJ databases">
        <title>Evolutionary Origins and Diversification of the Mycorrhizal Mutualists.</title>
        <authorList>
            <consortium name="DOE Joint Genome Institute"/>
            <consortium name="Mycorrhizal Genomics Consortium"/>
            <person name="Kohler A."/>
            <person name="Kuo A."/>
            <person name="Nagy L.G."/>
            <person name="Floudas D."/>
            <person name="Copeland A."/>
            <person name="Barry K.W."/>
            <person name="Cichocki N."/>
            <person name="Veneault-Fourrey C."/>
            <person name="LaButti K."/>
            <person name="Lindquist E.A."/>
            <person name="Lipzen A."/>
            <person name="Lundell T."/>
            <person name="Morin E."/>
            <person name="Murat C."/>
            <person name="Riley R."/>
            <person name="Ohm R."/>
            <person name="Sun H."/>
            <person name="Tunlid A."/>
            <person name="Henrissat B."/>
            <person name="Grigoriev I.V."/>
            <person name="Hibbett D.S."/>
            <person name="Martin F."/>
        </authorList>
    </citation>
    <scope>NUCLEOTIDE SEQUENCE [LARGE SCALE GENOMIC DNA]</scope>
    <source>
        <strain evidence="2">441</strain>
    </source>
</reference>
<dbReference type="STRING" id="765257.A0A0C9Y9F1"/>